<evidence type="ECO:0000256" key="1">
    <source>
        <dbReference type="SAM" id="MobiDB-lite"/>
    </source>
</evidence>
<name>A0A2G1QR50_9HYPH</name>
<protein>
    <recommendedName>
        <fullName evidence="8">DUF2207 domain-containing protein</fullName>
    </recommendedName>
</protein>
<evidence type="ECO:0000259" key="5">
    <source>
        <dbReference type="Pfam" id="PF20990"/>
    </source>
</evidence>
<dbReference type="Proteomes" id="UP000221168">
    <property type="component" value="Unassembled WGS sequence"/>
</dbReference>
<feature type="transmembrane region" description="Helical" evidence="2">
    <location>
        <begin position="461"/>
        <end position="484"/>
    </location>
</feature>
<feature type="region of interest" description="Disordered" evidence="1">
    <location>
        <begin position="631"/>
        <end position="654"/>
    </location>
</feature>
<feature type="transmembrane region" description="Helical" evidence="2">
    <location>
        <begin position="398"/>
        <end position="421"/>
    </location>
</feature>
<keyword evidence="2" id="KW-0812">Transmembrane</keyword>
<dbReference type="EMBL" id="PDVP01000002">
    <property type="protein sequence ID" value="PHP67934.1"/>
    <property type="molecule type" value="Genomic_DNA"/>
</dbReference>
<evidence type="ECO:0000256" key="2">
    <source>
        <dbReference type="SAM" id="Phobius"/>
    </source>
</evidence>
<feature type="chain" id="PRO_5013551630" description="DUF2207 domain-containing protein" evidence="3">
    <location>
        <begin position="28"/>
        <end position="654"/>
    </location>
</feature>
<evidence type="ECO:0000313" key="6">
    <source>
        <dbReference type="EMBL" id="PHP67934.1"/>
    </source>
</evidence>
<accession>A0A2G1QR50</accession>
<feature type="compositionally biased region" description="Gly residues" evidence="1">
    <location>
        <begin position="634"/>
        <end position="654"/>
    </location>
</feature>
<keyword evidence="2" id="KW-0472">Membrane</keyword>
<feature type="transmembrane region" description="Helical" evidence="2">
    <location>
        <begin position="250"/>
        <end position="269"/>
    </location>
</feature>
<dbReference type="Pfam" id="PF09972">
    <property type="entry name" value="DUF2207"/>
    <property type="match status" value="1"/>
</dbReference>
<dbReference type="InterPro" id="IPR048389">
    <property type="entry name" value="YciQ-like_C"/>
</dbReference>
<dbReference type="Pfam" id="PF20990">
    <property type="entry name" value="DUF2207_C"/>
    <property type="match status" value="1"/>
</dbReference>
<feature type="transmembrane region" description="Helical" evidence="2">
    <location>
        <begin position="490"/>
        <end position="509"/>
    </location>
</feature>
<dbReference type="OrthoDB" id="9767603at2"/>
<keyword evidence="3" id="KW-0732">Signal</keyword>
<feature type="signal peptide" evidence="3">
    <location>
        <begin position="1"/>
        <end position="27"/>
    </location>
</feature>
<organism evidence="6 7">
    <name type="scientific">Zhengella mangrovi</name>
    <dbReference type="NCBI Taxonomy" id="1982044"/>
    <lineage>
        <taxon>Bacteria</taxon>
        <taxon>Pseudomonadati</taxon>
        <taxon>Pseudomonadota</taxon>
        <taxon>Alphaproteobacteria</taxon>
        <taxon>Hyphomicrobiales</taxon>
        <taxon>Notoacmeibacteraceae</taxon>
        <taxon>Zhengella</taxon>
    </lineage>
</organism>
<evidence type="ECO:0000256" key="3">
    <source>
        <dbReference type="SAM" id="SignalP"/>
    </source>
</evidence>
<feature type="transmembrane region" description="Helical" evidence="2">
    <location>
        <begin position="427"/>
        <end position="449"/>
    </location>
</feature>
<reference evidence="6 7" key="1">
    <citation type="submission" date="2017-10" db="EMBL/GenBank/DDBJ databases">
        <title>Sedimentibacterium mangrovi gen. nov., sp. nov., a novel member of family Phyllobacteriacea isolated from mangrove sediment.</title>
        <authorList>
            <person name="Liao H."/>
            <person name="Tian Y."/>
        </authorList>
    </citation>
    <scope>NUCLEOTIDE SEQUENCE [LARGE SCALE GENOMIC DNA]</scope>
    <source>
        <strain evidence="6 7">X9-2-2</strain>
    </source>
</reference>
<keyword evidence="2" id="KW-1133">Transmembrane helix</keyword>
<evidence type="ECO:0008006" key="8">
    <source>
        <dbReference type="Google" id="ProtNLM"/>
    </source>
</evidence>
<comment type="caution">
    <text evidence="6">The sequence shown here is derived from an EMBL/GenBank/DDBJ whole genome shotgun (WGS) entry which is preliminary data.</text>
</comment>
<proteinExistence type="predicted"/>
<gene>
    <name evidence="6" type="ORF">CSC94_04445</name>
</gene>
<keyword evidence="7" id="KW-1185">Reference proteome</keyword>
<dbReference type="AlphaFoldDB" id="A0A2G1QR50"/>
<feature type="domain" description="DUF2207" evidence="4">
    <location>
        <begin position="36"/>
        <end position="226"/>
    </location>
</feature>
<dbReference type="InterPro" id="IPR018702">
    <property type="entry name" value="DUF2207"/>
</dbReference>
<evidence type="ECO:0000313" key="7">
    <source>
        <dbReference type="Proteomes" id="UP000221168"/>
    </source>
</evidence>
<sequence length="654" mass="69635">MRGASPMAGAVRSVALLLLLAAAWANAAPASAEEFISQFRSAVTIGQDGTLAVREDIRVHAEGRQIRRGIYRDFPLQFEGPDGRLHQVGFTVTSVKRGGRPEPYHIERNRKIARVYIGDANVFLDPGFYEYEIAYTTDRQIRFFDDHDELLWNVTGNGWDFDIQDVRATVTLPPGGKIDDTVSYTGAYGSTANNALAQVSADRNTVEFRSTRPLRPREGMTVGVGFAKELVPQPTQVDELGYWVRENRDLVVLGSGLMLVLAYYLFGWWRVGRDLPAGVIVPRWDAPEGISPALTSYIDRKGLAGGGWGAIAAGILNLAVKGHVRLEDVGDKTTIVLEDGKPPPLSLPVGEAALLKSVRGGGGRLRLAKADGPRVKTMQSSFSAAMEREHRNAFYIRNLGWVVGGIALSVVVLGVTILLGNLAEEEIALVAFLGIASVIATVVIANVARDFSSGLAGKIKAVWTSGLVLVMLFSFGGGLVSSIVEDRLPLLAGGLLALAVLNGLFYVLMGAPTPLGRRMMDGIEGLKTYIRLAESDRMNLKGAPAMSPEHYETLLPYAVALRLEKPWTQAFQTWLVTAAAAGTAAAVGYYGPRWYSGHSFNADDFGRSIGHVTAGLESSLAASIPAPKSSSSGFSGGSGGFSGGGGGGGGGGGW</sequence>
<feature type="domain" description="Predicted membrane protein YciQ-like C-terminal" evidence="5">
    <location>
        <begin position="285"/>
        <end position="571"/>
    </location>
</feature>
<evidence type="ECO:0000259" key="4">
    <source>
        <dbReference type="Pfam" id="PF09972"/>
    </source>
</evidence>